<keyword evidence="2" id="KW-0866">Nonsense-mediated mRNA decay</keyword>
<feature type="compositionally biased region" description="Low complexity" evidence="3">
    <location>
        <begin position="335"/>
        <end position="351"/>
    </location>
</feature>
<evidence type="ECO:0000313" key="5">
    <source>
        <dbReference type="Proteomes" id="UP001212152"/>
    </source>
</evidence>
<evidence type="ECO:0000256" key="1">
    <source>
        <dbReference type="ARBA" id="ARBA00007712"/>
    </source>
</evidence>
<sequence>MPAPPPYAVGQHQQQDQRGGGGAATRPVILERRGAPPGAVAKNGMVPTGLLLRKPATPEASSGSSIVAAPPSLVVPPVTTSAAVSVSPNSALQIVDRHQRFQLSEAAHRFLSDLPGSFVVGVLGGKRVGKSAVLSHLATNTKIFSPGTTTTGVNLHVTPERVILLDSHALHVQQSASFPRTEMIQSIRLAAFMMTVCHTIIVVGMTPECSVDHDILTFLRRIETLRHRIFSLPTKDEGRERVPNIIYVANKCPGSAFTVDAYHTIADEFLTSFKNTRARITGGTVGIELVFPYYKKPPSTEPSQQAGDEDPKASTPNVFLLPRAPALEQPKQQPATTTTTAAATTTTTTTAPVVVSSANDASSGATTTRVQRRRRRPPPPPILSRLIDFGVPARFEIMLKLLRNQIFETPRFATPANAASRRALFGPSEREWLKMAARMWEIVRKADVATEWVRSGK</sequence>
<feature type="region of interest" description="Disordered" evidence="3">
    <location>
        <begin position="296"/>
        <end position="381"/>
    </location>
</feature>
<feature type="compositionally biased region" description="Polar residues" evidence="3">
    <location>
        <begin position="356"/>
        <end position="369"/>
    </location>
</feature>
<dbReference type="Gene3D" id="3.40.50.300">
    <property type="entry name" value="P-loop containing nucleotide triphosphate hydrolases"/>
    <property type="match status" value="1"/>
</dbReference>
<dbReference type="InterPro" id="IPR039177">
    <property type="entry name" value="SMG9"/>
</dbReference>
<comment type="similarity">
    <text evidence="1">Belongs to the SMG9 family.</text>
</comment>
<dbReference type="GO" id="GO:0000184">
    <property type="term" value="P:nuclear-transcribed mRNA catabolic process, nonsense-mediated decay"/>
    <property type="evidence" value="ECO:0007669"/>
    <property type="project" value="UniProtKB-KW"/>
</dbReference>
<gene>
    <name evidence="4" type="primary">SMG9</name>
    <name evidence="4" type="ORF">HDU87_001157</name>
</gene>
<dbReference type="Proteomes" id="UP001212152">
    <property type="component" value="Unassembled WGS sequence"/>
</dbReference>
<name>A0AAD5TE07_9FUNG</name>
<dbReference type="SUPFAM" id="SSF52540">
    <property type="entry name" value="P-loop containing nucleoside triphosphate hydrolases"/>
    <property type="match status" value="1"/>
</dbReference>
<dbReference type="EMBL" id="JADGJQ010000120">
    <property type="protein sequence ID" value="KAJ3168426.1"/>
    <property type="molecule type" value="Genomic_DNA"/>
</dbReference>
<reference evidence="4" key="1">
    <citation type="submission" date="2020-05" db="EMBL/GenBank/DDBJ databases">
        <title>Phylogenomic resolution of chytrid fungi.</title>
        <authorList>
            <person name="Stajich J.E."/>
            <person name="Amses K."/>
            <person name="Simmons R."/>
            <person name="Seto K."/>
            <person name="Myers J."/>
            <person name="Bonds A."/>
            <person name="Quandt C.A."/>
            <person name="Barry K."/>
            <person name="Liu P."/>
            <person name="Grigoriev I."/>
            <person name="Longcore J.E."/>
            <person name="James T.Y."/>
        </authorList>
    </citation>
    <scope>NUCLEOTIDE SEQUENCE</scope>
    <source>
        <strain evidence="4">JEL0379</strain>
    </source>
</reference>
<proteinExistence type="inferred from homology"/>
<comment type="caution">
    <text evidence="4">The sequence shown here is derived from an EMBL/GenBank/DDBJ whole genome shotgun (WGS) entry which is preliminary data.</text>
</comment>
<organism evidence="4 5">
    <name type="scientific">Geranomyces variabilis</name>
    <dbReference type="NCBI Taxonomy" id="109894"/>
    <lineage>
        <taxon>Eukaryota</taxon>
        <taxon>Fungi</taxon>
        <taxon>Fungi incertae sedis</taxon>
        <taxon>Chytridiomycota</taxon>
        <taxon>Chytridiomycota incertae sedis</taxon>
        <taxon>Chytridiomycetes</taxon>
        <taxon>Spizellomycetales</taxon>
        <taxon>Powellomycetaceae</taxon>
        <taxon>Geranomyces</taxon>
    </lineage>
</organism>
<dbReference type="AlphaFoldDB" id="A0AAD5TE07"/>
<evidence type="ECO:0000313" key="4">
    <source>
        <dbReference type="EMBL" id="KAJ3168426.1"/>
    </source>
</evidence>
<feature type="region of interest" description="Disordered" evidence="3">
    <location>
        <begin position="1"/>
        <end position="24"/>
    </location>
</feature>
<dbReference type="PANTHER" id="PTHR14270">
    <property type="entry name" value="NONSENSE-MEDIATED MRNA DECAY FACTOR SMG9"/>
    <property type="match status" value="1"/>
</dbReference>
<accession>A0AAD5TE07</accession>
<keyword evidence="5" id="KW-1185">Reference proteome</keyword>
<dbReference type="InterPro" id="IPR027417">
    <property type="entry name" value="P-loop_NTPase"/>
</dbReference>
<dbReference type="PANTHER" id="PTHR14270:SF0">
    <property type="entry name" value="NONSENSE-MEDIATED MRNA DECAY FACTOR SMG9"/>
    <property type="match status" value="1"/>
</dbReference>
<evidence type="ECO:0000256" key="3">
    <source>
        <dbReference type="SAM" id="MobiDB-lite"/>
    </source>
</evidence>
<evidence type="ECO:0000256" key="2">
    <source>
        <dbReference type="ARBA" id="ARBA00023161"/>
    </source>
</evidence>
<protein>
    <submittedName>
        <fullName evidence="4">Smg-9, nonsense mediated mRNA decay factor</fullName>
    </submittedName>
</protein>